<dbReference type="SUPFAM" id="SSF56059">
    <property type="entry name" value="Glutathione synthetase ATP-binding domain-like"/>
    <property type="match status" value="1"/>
</dbReference>
<comment type="caution">
    <text evidence="3">The sequence shown here is derived from an EMBL/GenBank/DDBJ whole genome shotgun (WGS) entry which is preliminary data.</text>
</comment>
<accession>A0A9X3EVD1</accession>
<dbReference type="InterPro" id="IPR013815">
    <property type="entry name" value="ATP_grasp_subdomain_1"/>
</dbReference>
<dbReference type="InterPro" id="IPR020898">
    <property type="entry name" value="Synapsin_ATP-bd_dom"/>
</dbReference>
<gene>
    <name evidence="3" type="ORF">OV079_31970</name>
</gene>
<dbReference type="PANTHER" id="PTHR10841">
    <property type="entry name" value="SYNAPSIN"/>
    <property type="match status" value="1"/>
</dbReference>
<evidence type="ECO:0000259" key="2">
    <source>
        <dbReference type="Pfam" id="PF02750"/>
    </source>
</evidence>
<reference evidence="3" key="1">
    <citation type="submission" date="2022-11" db="EMBL/GenBank/DDBJ databases">
        <title>Minimal conservation of predation-associated metabolite biosynthetic gene clusters underscores biosynthetic potential of Myxococcota including descriptions for ten novel species: Archangium lansinium sp. nov., Myxococcus landrumus sp. nov., Nannocystis bai.</title>
        <authorList>
            <person name="Ahearne A."/>
            <person name="Stevens C."/>
            <person name="Phillips K."/>
        </authorList>
    </citation>
    <scope>NUCLEOTIDE SEQUENCE</scope>
    <source>
        <strain evidence="3">Na p29</strain>
    </source>
</reference>
<evidence type="ECO:0000256" key="1">
    <source>
        <dbReference type="SAM" id="MobiDB-lite"/>
    </source>
</evidence>
<dbReference type="EMBL" id="JAPNKE010000002">
    <property type="protein sequence ID" value="MCY1010104.1"/>
    <property type="molecule type" value="Genomic_DNA"/>
</dbReference>
<evidence type="ECO:0000313" key="4">
    <source>
        <dbReference type="Proteomes" id="UP001150924"/>
    </source>
</evidence>
<proteinExistence type="predicted"/>
<dbReference type="AlphaFoldDB" id="A0A9X3EVD1"/>
<dbReference type="PANTHER" id="PTHR10841:SF17">
    <property type="entry name" value="SYNAPSIN"/>
    <property type="match status" value="1"/>
</dbReference>
<dbReference type="RefSeq" id="WP_267772921.1">
    <property type="nucleotide sequence ID" value="NZ_JAPNKE010000002.1"/>
</dbReference>
<dbReference type="Pfam" id="PF02750">
    <property type="entry name" value="Synapsin_C"/>
    <property type="match status" value="1"/>
</dbReference>
<dbReference type="GO" id="GO:0005524">
    <property type="term" value="F:ATP binding"/>
    <property type="evidence" value="ECO:0007669"/>
    <property type="project" value="InterPro"/>
</dbReference>
<evidence type="ECO:0000313" key="3">
    <source>
        <dbReference type="EMBL" id="MCY1010104.1"/>
    </source>
</evidence>
<protein>
    <recommendedName>
        <fullName evidence="2">Synapsin ATP-binding domain-containing protein</fullName>
    </recommendedName>
</protein>
<dbReference type="Proteomes" id="UP001150924">
    <property type="component" value="Unassembled WGS sequence"/>
</dbReference>
<dbReference type="Gene3D" id="3.30.1490.20">
    <property type="entry name" value="ATP-grasp fold, A domain"/>
    <property type="match status" value="1"/>
</dbReference>
<feature type="domain" description="Synapsin ATP-binding" evidence="2">
    <location>
        <begin position="126"/>
        <end position="201"/>
    </location>
</feature>
<organism evidence="3 4">
    <name type="scientific">Nannocystis pusilla</name>
    <dbReference type="NCBI Taxonomy" id="889268"/>
    <lineage>
        <taxon>Bacteria</taxon>
        <taxon>Pseudomonadati</taxon>
        <taxon>Myxococcota</taxon>
        <taxon>Polyangia</taxon>
        <taxon>Nannocystales</taxon>
        <taxon>Nannocystaceae</taxon>
        <taxon>Nannocystis</taxon>
    </lineage>
</organism>
<feature type="region of interest" description="Disordered" evidence="1">
    <location>
        <begin position="255"/>
        <end position="325"/>
    </location>
</feature>
<name>A0A9X3EVD1_9BACT</name>
<sequence length="325" mass="36487">MKRTIVVVNGERDWHTRFPGAEVVYGRIQDCAWVLRDGELWYVDREAATRVGGVLWRVGAIRPSERYRTALEIIRLSGVPCVNPAGALLRGFDRLSMLAELRTAGLPVVPFDVAVGDDMARRLGRTFPLVVKAGNHHAGLGKMRVCDQESWGDVADLLFAVDDYVTVEPYIAYRRDVRCLAIGERYWAMEREGRGWKANVDTRKYRLIEPPSRSSSTRAPRCDTCTPTRWLWTSSSRRTDSLSCWRATTRQDCRASRTRYAQSSPTVWRDSSVEPAADVHGSAGTTTSARGSVRAKGGRSSSMVASGRRTLKDGKSPRPRRRRGR</sequence>
<keyword evidence="4" id="KW-1185">Reference proteome</keyword>